<keyword evidence="4 7" id="KW-1133">Transmembrane helix</keyword>
<feature type="transmembrane region" description="Helical" evidence="7">
    <location>
        <begin position="131"/>
        <end position="146"/>
    </location>
</feature>
<dbReference type="Proteomes" id="UP001431313">
    <property type="component" value="Unassembled WGS sequence"/>
</dbReference>
<evidence type="ECO:0000256" key="6">
    <source>
        <dbReference type="SAM" id="MobiDB-lite"/>
    </source>
</evidence>
<dbReference type="EMBL" id="JANUGQ010000001">
    <property type="protein sequence ID" value="MCS0634248.1"/>
    <property type="molecule type" value="Genomic_DNA"/>
</dbReference>
<feature type="domain" description="EamA" evidence="8">
    <location>
        <begin position="18"/>
        <end position="145"/>
    </location>
</feature>
<dbReference type="PANTHER" id="PTHR32322">
    <property type="entry name" value="INNER MEMBRANE TRANSPORTER"/>
    <property type="match status" value="1"/>
</dbReference>
<dbReference type="SUPFAM" id="SSF103481">
    <property type="entry name" value="Multidrug resistance efflux transporter EmrE"/>
    <property type="match status" value="2"/>
</dbReference>
<feature type="transmembrane region" description="Helical" evidence="7">
    <location>
        <begin position="281"/>
        <end position="298"/>
    </location>
</feature>
<reference evidence="9" key="1">
    <citation type="submission" date="2022-08" db="EMBL/GenBank/DDBJ databases">
        <authorList>
            <person name="Somphong A."/>
            <person name="Phongsopitanun W."/>
        </authorList>
    </citation>
    <scope>NUCLEOTIDE SEQUENCE</scope>
    <source>
        <strain evidence="9">LP05-1</strain>
    </source>
</reference>
<evidence type="ECO:0000256" key="7">
    <source>
        <dbReference type="SAM" id="Phobius"/>
    </source>
</evidence>
<feature type="transmembrane region" description="Helical" evidence="7">
    <location>
        <begin position="40"/>
        <end position="62"/>
    </location>
</feature>
<organism evidence="9 10">
    <name type="scientific">Streptomyces pyxinae</name>
    <dbReference type="NCBI Taxonomy" id="2970734"/>
    <lineage>
        <taxon>Bacteria</taxon>
        <taxon>Bacillati</taxon>
        <taxon>Actinomycetota</taxon>
        <taxon>Actinomycetes</taxon>
        <taxon>Kitasatosporales</taxon>
        <taxon>Streptomycetaceae</taxon>
        <taxon>Streptomyces</taxon>
    </lineage>
</organism>
<evidence type="ECO:0000256" key="5">
    <source>
        <dbReference type="ARBA" id="ARBA00023136"/>
    </source>
</evidence>
<evidence type="ECO:0000256" key="2">
    <source>
        <dbReference type="ARBA" id="ARBA00007362"/>
    </source>
</evidence>
<feature type="transmembrane region" description="Helical" evidence="7">
    <location>
        <begin position="74"/>
        <end position="93"/>
    </location>
</feature>
<feature type="transmembrane region" description="Helical" evidence="7">
    <location>
        <begin position="259"/>
        <end position="275"/>
    </location>
</feature>
<evidence type="ECO:0000313" key="10">
    <source>
        <dbReference type="Proteomes" id="UP001431313"/>
    </source>
</evidence>
<dbReference type="InterPro" id="IPR037185">
    <property type="entry name" value="EmrE-like"/>
</dbReference>
<sequence>MPEARGRPSAFTWAVFTTLCVAWGSTWVAIRFGVTAMPPLWFAATRFIVAGLLLLLLARWLGGWQRIARRDLRPLTVMSAGAISVCFGLIFWGEQYIDSGTAGVLVQGFVPIGLFFFAATMTREVIGRTQWTSLGIGLCGVVLLLYGQSGSDWSSRKIVAALAIVVGTLVYDWAGVYGGDVLSRYPAALMSAFENLVGGLILLPVSVAVEGERIFRQPLPEEGPAWLSWGYLVLVGSVLGFTAYTYLLREWGPTRTSAYAFVTPVIALLLGATLADEQLTWHHLAGTALILAAVAAITRGRNKAPRDTRPSDPAPESAKAA</sequence>
<comment type="caution">
    <text evidence="9">The sequence shown here is derived from an EMBL/GenBank/DDBJ whole genome shotgun (WGS) entry which is preliminary data.</text>
</comment>
<evidence type="ECO:0000259" key="8">
    <source>
        <dbReference type="Pfam" id="PF00892"/>
    </source>
</evidence>
<comment type="subcellular location">
    <subcellularLocation>
        <location evidence="1">Membrane</location>
        <topology evidence="1">Multi-pass membrane protein</topology>
    </subcellularLocation>
</comment>
<protein>
    <submittedName>
        <fullName evidence="9">EamA family transporter</fullName>
    </submittedName>
</protein>
<comment type="similarity">
    <text evidence="2">Belongs to the EamA transporter family.</text>
</comment>
<accession>A0ABT2CA16</accession>
<evidence type="ECO:0000256" key="1">
    <source>
        <dbReference type="ARBA" id="ARBA00004141"/>
    </source>
</evidence>
<evidence type="ECO:0000256" key="4">
    <source>
        <dbReference type="ARBA" id="ARBA00022989"/>
    </source>
</evidence>
<proteinExistence type="inferred from homology"/>
<feature type="transmembrane region" description="Helical" evidence="7">
    <location>
        <begin position="12"/>
        <end position="34"/>
    </location>
</feature>
<dbReference type="RefSeq" id="WP_258784779.1">
    <property type="nucleotide sequence ID" value="NZ_JANUGQ010000001.1"/>
</dbReference>
<feature type="domain" description="EamA" evidence="8">
    <location>
        <begin position="161"/>
        <end position="298"/>
    </location>
</feature>
<feature type="region of interest" description="Disordered" evidence="6">
    <location>
        <begin position="301"/>
        <end position="321"/>
    </location>
</feature>
<dbReference type="Gene3D" id="1.10.3730.20">
    <property type="match status" value="1"/>
</dbReference>
<feature type="transmembrane region" description="Helical" evidence="7">
    <location>
        <begin position="188"/>
        <end position="209"/>
    </location>
</feature>
<name>A0ABT2CA16_9ACTN</name>
<dbReference type="Pfam" id="PF00892">
    <property type="entry name" value="EamA"/>
    <property type="match status" value="2"/>
</dbReference>
<dbReference type="InterPro" id="IPR000620">
    <property type="entry name" value="EamA_dom"/>
</dbReference>
<gene>
    <name evidence="9" type="ORF">NX801_00915</name>
</gene>
<feature type="transmembrane region" description="Helical" evidence="7">
    <location>
        <begin position="229"/>
        <end position="247"/>
    </location>
</feature>
<keyword evidence="3 7" id="KW-0812">Transmembrane</keyword>
<evidence type="ECO:0000256" key="3">
    <source>
        <dbReference type="ARBA" id="ARBA00022692"/>
    </source>
</evidence>
<keyword evidence="10" id="KW-1185">Reference proteome</keyword>
<dbReference type="InterPro" id="IPR050638">
    <property type="entry name" value="AA-Vitamin_Transporters"/>
</dbReference>
<evidence type="ECO:0000313" key="9">
    <source>
        <dbReference type="EMBL" id="MCS0634248.1"/>
    </source>
</evidence>
<keyword evidence="5 7" id="KW-0472">Membrane</keyword>
<feature type="transmembrane region" description="Helical" evidence="7">
    <location>
        <begin position="158"/>
        <end position="176"/>
    </location>
</feature>
<feature type="transmembrane region" description="Helical" evidence="7">
    <location>
        <begin position="99"/>
        <end position="119"/>
    </location>
</feature>
<dbReference type="PANTHER" id="PTHR32322:SF2">
    <property type="entry name" value="EAMA DOMAIN-CONTAINING PROTEIN"/>
    <property type="match status" value="1"/>
</dbReference>